<comment type="caution">
    <text evidence="5">The sequence shown here is derived from an EMBL/GenBank/DDBJ whole genome shotgun (WGS) entry which is preliminary data.</text>
</comment>
<keyword evidence="1" id="KW-0393">Immunoglobulin domain</keyword>
<dbReference type="InterPro" id="IPR013098">
    <property type="entry name" value="Ig_I-set"/>
</dbReference>
<dbReference type="Pfam" id="PF07679">
    <property type="entry name" value="I-set"/>
    <property type="match status" value="1"/>
</dbReference>
<proteinExistence type="predicted"/>
<dbReference type="PANTHER" id="PTHR14340">
    <property type="entry name" value="MICROFIBRIL-ASSOCIATED GLYCOPROTEIN 3"/>
    <property type="match status" value="1"/>
</dbReference>
<keyword evidence="3" id="KW-0472">Membrane</keyword>
<feature type="region of interest" description="Disordered" evidence="2">
    <location>
        <begin position="340"/>
        <end position="422"/>
    </location>
</feature>
<organism evidence="5 6">
    <name type="scientific">Characodon lateralis</name>
    <dbReference type="NCBI Taxonomy" id="208331"/>
    <lineage>
        <taxon>Eukaryota</taxon>
        <taxon>Metazoa</taxon>
        <taxon>Chordata</taxon>
        <taxon>Craniata</taxon>
        <taxon>Vertebrata</taxon>
        <taxon>Euteleostomi</taxon>
        <taxon>Actinopterygii</taxon>
        <taxon>Neopterygii</taxon>
        <taxon>Teleostei</taxon>
        <taxon>Neoteleostei</taxon>
        <taxon>Acanthomorphata</taxon>
        <taxon>Ovalentaria</taxon>
        <taxon>Atherinomorphae</taxon>
        <taxon>Cyprinodontiformes</taxon>
        <taxon>Goodeidae</taxon>
        <taxon>Characodon</taxon>
    </lineage>
</organism>
<dbReference type="InterPro" id="IPR036179">
    <property type="entry name" value="Ig-like_dom_sf"/>
</dbReference>
<evidence type="ECO:0000259" key="4">
    <source>
        <dbReference type="PROSITE" id="PS50835"/>
    </source>
</evidence>
<protein>
    <submittedName>
        <fullName evidence="5">Microfibrillar-associated protein 3-like</fullName>
    </submittedName>
</protein>
<reference evidence="5 6" key="1">
    <citation type="submission" date="2021-06" db="EMBL/GenBank/DDBJ databases">
        <authorList>
            <person name="Palmer J.M."/>
        </authorList>
    </citation>
    <scope>NUCLEOTIDE SEQUENCE [LARGE SCALE GENOMIC DNA]</scope>
    <source>
        <strain evidence="5 6">CL_MEX2019</strain>
        <tissue evidence="5">Muscle</tissue>
    </source>
</reference>
<evidence type="ECO:0000256" key="1">
    <source>
        <dbReference type="ARBA" id="ARBA00023319"/>
    </source>
</evidence>
<evidence type="ECO:0000256" key="3">
    <source>
        <dbReference type="SAM" id="Phobius"/>
    </source>
</evidence>
<dbReference type="InterPro" id="IPR003598">
    <property type="entry name" value="Ig_sub2"/>
</dbReference>
<gene>
    <name evidence="5" type="primary">MFAP3L</name>
    <name evidence="5" type="ORF">CHARACLAT_015858</name>
</gene>
<dbReference type="SMART" id="SM00409">
    <property type="entry name" value="IG"/>
    <property type="match status" value="1"/>
</dbReference>
<dbReference type="Gene3D" id="2.60.40.10">
    <property type="entry name" value="Immunoglobulins"/>
    <property type="match status" value="1"/>
</dbReference>
<sequence>MVSSPFERRTNSLKKMYWISGYILLALAPLIAFRSAGAFSVDADGNRTENSNVTDGGGFIPVVFTKVSQIIAREGSCALIDCNVTGEPFPSVEWFNSHGERLDTQTSGGKWWLLDDGVLNITSIEFSDRGKYTCMATNVHGSSNGTVTLRVVFTNGDMGVYYMVVCLVTFTIIMIMNVTRLCMMSSHLKKTEKAINEFFRTEGAEKLQKAFEIAKRIPIITSAKTLELAKVTQFKTMEFARYIEELARSIPLPPLIMNCRTFMEEILEVVGVEEMRHTFVRHAPEWRRDAQGWIPSIGVRDVFTILQVRERERSESPAADSDNSSIHDQPQQIAIQASVHPPLDDGDCCGTDAPQQPEALPPSPSPSPSLPPSPPPSPMQQAPHPVEEQQEEAPGDQGSPQEAAEPRVSKTPPCQVFYESHV</sequence>
<accession>A0ABU7EJG8</accession>
<keyword evidence="6" id="KW-1185">Reference proteome</keyword>
<evidence type="ECO:0000313" key="6">
    <source>
        <dbReference type="Proteomes" id="UP001352852"/>
    </source>
</evidence>
<keyword evidence="3" id="KW-0812">Transmembrane</keyword>
<dbReference type="PROSITE" id="PS50835">
    <property type="entry name" value="IG_LIKE"/>
    <property type="match status" value="1"/>
</dbReference>
<keyword evidence="3" id="KW-1133">Transmembrane helix</keyword>
<dbReference type="SMART" id="SM00408">
    <property type="entry name" value="IGc2"/>
    <property type="match status" value="1"/>
</dbReference>
<feature type="compositionally biased region" description="Pro residues" evidence="2">
    <location>
        <begin position="359"/>
        <end position="378"/>
    </location>
</feature>
<feature type="domain" description="Ig-like" evidence="4">
    <location>
        <begin position="61"/>
        <end position="150"/>
    </location>
</feature>
<dbReference type="SUPFAM" id="SSF48726">
    <property type="entry name" value="Immunoglobulin"/>
    <property type="match status" value="1"/>
</dbReference>
<feature type="transmembrane region" description="Helical" evidence="3">
    <location>
        <begin position="160"/>
        <end position="183"/>
    </location>
</feature>
<dbReference type="PANTHER" id="PTHR14340:SF2">
    <property type="entry name" value="MICROFIBRILLAR-ASSOCIATED PROTEIN 3-LIKE"/>
    <property type="match status" value="1"/>
</dbReference>
<dbReference type="InterPro" id="IPR003599">
    <property type="entry name" value="Ig_sub"/>
</dbReference>
<dbReference type="EMBL" id="JAHUTJ010058631">
    <property type="protein sequence ID" value="MED6287391.1"/>
    <property type="molecule type" value="Genomic_DNA"/>
</dbReference>
<evidence type="ECO:0000313" key="5">
    <source>
        <dbReference type="EMBL" id="MED6287391.1"/>
    </source>
</evidence>
<name>A0ABU7EJG8_9TELE</name>
<dbReference type="InterPro" id="IPR013783">
    <property type="entry name" value="Ig-like_fold"/>
</dbReference>
<dbReference type="InterPro" id="IPR007110">
    <property type="entry name" value="Ig-like_dom"/>
</dbReference>
<dbReference type="Proteomes" id="UP001352852">
    <property type="component" value="Unassembled WGS sequence"/>
</dbReference>
<evidence type="ECO:0000256" key="2">
    <source>
        <dbReference type="SAM" id="MobiDB-lite"/>
    </source>
</evidence>